<dbReference type="OrthoDB" id="2953702at2759"/>
<keyword evidence="5" id="KW-1185">Reference proteome</keyword>
<proteinExistence type="predicted"/>
<feature type="transmembrane region" description="Helical" evidence="2">
    <location>
        <begin position="61"/>
        <end position="83"/>
    </location>
</feature>
<sequence length="409" mass="45813">MAPPYNETEVLQQIDNPHFYNVNLGPFIAGLAFQMFMMGVLTLQCWTYFETMSSKDSRWNRWLVGIMLFTGAFQTATDFEILYDSFVTGYGRIGYWNKYNWTFTYELGWTALIALIAQIFFLHRCFLVTKSYIFLVLCGIGAAVAFSAGVAASVGLIEAAYYTRTDMILAPGITWLIATALTDMAISAVLIVKLRNTRTSFRSYMVSKMIRLAFETASLTSLIAILNLILYAGFGKKNSIHLFFQFTVGKMYTHSVMVTLLARSKIRGKDSENNNIHVVSESLRSRFHSNHSPDRSRKSTIADGVNVTTTRLCVTDPTPLEKPPKAQRPAHIRVNTADALRHTDHSSAYSDRHSSAYSGRHSLSALELGRGVRKESDPPFRGVGGGVGEDIDERRDENWKPVGLCKDSV</sequence>
<dbReference type="STRING" id="1884261.A0A5C3R8Q3"/>
<feature type="transmembrane region" description="Helical" evidence="2">
    <location>
        <begin position="134"/>
        <end position="162"/>
    </location>
</feature>
<evidence type="ECO:0000256" key="1">
    <source>
        <dbReference type="SAM" id="MobiDB-lite"/>
    </source>
</evidence>
<evidence type="ECO:0000259" key="3">
    <source>
        <dbReference type="Pfam" id="PF20152"/>
    </source>
</evidence>
<organism evidence="4 5">
    <name type="scientific">Pterulicium gracile</name>
    <dbReference type="NCBI Taxonomy" id="1884261"/>
    <lineage>
        <taxon>Eukaryota</taxon>
        <taxon>Fungi</taxon>
        <taxon>Dikarya</taxon>
        <taxon>Basidiomycota</taxon>
        <taxon>Agaricomycotina</taxon>
        <taxon>Agaricomycetes</taxon>
        <taxon>Agaricomycetidae</taxon>
        <taxon>Agaricales</taxon>
        <taxon>Pleurotineae</taxon>
        <taxon>Pterulaceae</taxon>
        <taxon>Pterulicium</taxon>
    </lineage>
</organism>
<accession>A0A5C3R8Q3</accession>
<feature type="transmembrane region" description="Helical" evidence="2">
    <location>
        <begin position="103"/>
        <end position="122"/>
    </location>
</feature>
<reference evidence="4 5" key="1">
    <citation type="journal article" date="2019" name="Nat. Ecol. Evol.">
        <title>Megaphylogeny resolves global patterns of mushroom evolution.</title>
        <authorList>
            <person name="Varga T."/>
            <person name="Krizsan K."/>
            <person name="Foldi C."/>
            <person name="Dima B."/>
            <person name="Sanchez-Garcia M."/>
            <person name="Sanchez-Ramirez S."/>
            <person name="Szollosi G.J."/>
            <person name="Szarkandi J.G."/>
            <person name="Papp V."/>
            <person name="Albert L."/>
            <person name="Andreopoulos W."/>
            <person name="Angelini C."/>
            <person name="Antonin V."/>
            <person name="Barry K.W."/>
            <person name="Bougher N.L."/>
            <person name="Buchanan P."/>
            <person name="Buyck B."/>
            <person name="Bense V."/>
            <person name="Catcheside P."/>
            <person name="Chovatia M."/>
            <person name="Cooper J."/>
            <person name="Damon W."/>
            <person name="Desjardin D."/>
            <person name="Finy P."/>
            <person name="Geml J."/>
            <person name="Haridas S."/>
            <person name="Hughes K."/>
            <person name="Justo A."/>
            <person name="Karasinski D."/>
            <person name="Kautmanova I."/>
            <person name="Kiss B."/>
            <person name="Kocsube S."/>
            <person name="Kotiranta H."/>
            <person name="LaButti K.M."/>
            <person name="Lechner B.E."/>
            <person name="Liimatainen K."/>
            <person name="Lipzen A."/>
            <person name="Lukacs Z."/>
            <person name="Mihaltcheva S."/>
            <person name="Morgado L.N."/>
            <person name="Niskanen T."/>
            <person name="Noordeloos M.E."/>
            <person name="Ohm R.A."/>
            <person name="Ortiz-Santana B."/>
            <person name="Ovrebo C."/>
            <person name="Racz N."/>
            <person name="Riley R."/>
            <person name="Savchenko A."/>
            <person name="Shiryaev A."/>
            <person name="Soop K."/>
            <person name="Spirin V."/>
            <person name="Szebenyi C."/>
            <person name="Tomsovsky M."/>
            <person name="Tulloss R.E."/>
            <person name="Uehling J."/>
            <person name="Grigoriev I.V."/>
            <person name="Vagvolgyi C."/>
            <person name="Papp T."/>
            <person name="Martin F.M."/>
            <person name="Miettinen O."/>
            <person name="Hibbett D.S."/>
            <person name="Nagy L.G."/>
        </authorList>
    </citation>
    <scope>NUCLEOTIDE SEQUENCE [LARGE SCALE GENOMIC DNA]</scope>
    <source>
        <strain evidence="4 5">CBS 309.79</strain>
    </source>
</reference>
<dbReference type="PANTHER" id="PTHR40465">
    <property type="entry name" value="CHROMOSOME 1, WHOLE GENOME SHOTGUN SEQUENCE"/>
    <property type="match status" value="1"/>
</dbReference>
<evidence type="ECO:0000313" key="5">
    <source>
        <dbReference type="Proteomes" id="UP000305067"/>
    </source>
</evidence>
<protein>
    <recommendedName>
        <fullName evidence="3">DUF6534 domain-containing protein</fullName>
    </recommendedName>
</protein>
<feature type="transmembrane region" description="Helical" evidence="2">
    <location>
        <begin position="27"/>
        <end position="49"/>
    </location>
</feature>
<feature type="domain" description="DUF6534" evidence="3">
    <location>
        <begin position="180"/>
        <end position="264"/>
    </location>
</feature>
<dbReference type="InterPro" id="IPR045339">
    <property type="entry name" value="DUF6534"/>
</dbReference>
<gene>
    <name evidence="4" type="ORF">BDV98DRAFT_40380</name>
</gene>
<dbReference type="EMBL" id="ML178814">
    <property type="protein sequence ID" value="TFL07864.1"/>
    <property type="molecule type" value="Genomic_DNA"/>
</dbReference>
<keyword evidence="2" id="KW-0812">Transmembrane</keyword>
<dbReference type="AlphaFoldDB" id="A0A5C3R8Q3"/>
<evidence type="ECO:0000256" key="2">
    <source>
        <dbReference type="SAM" id="Phobius"/>
    </source>
</evidence>
<keyword evidence="2" id="KW-1133">Transmembrane helix</keyword>
<dbReference type="Pfam" id="PF20152">
    <property type="entry name" value="DUF6534"/>
    <property type="match status" value="1"/>
</dbReference>
<dbReference type="PANTHER" id="PTHR40465:SF1">
    <property type="entry name" value="DUF6534 DOMAIN-CONTAINING PROTEIN"/>
    <property type="match status" value="1"/>
</dbReference>
<evidence type="ECO:0000313" key="4">
    <source>
        <dbReference type="EMBL" id="TFL07864.1"/>
    </source>
</evidence>
<feature type="transmembrane region" description="Helical" evidence="2">
    <location>
        <begin position="212"/>
        <end position="234"/>
    </location>
</feature>
<dbReference type="Proteomes" id="UP000305067">
    <property type="component" value="Unassembled WGS sequence"/>
</dbReference>
<keyword evidence="2" id="KW-0472">Membrane</keyword>
<name>A0A5C3R8Q3_9AGAR</name>
<feature type="transmembrane region" description="Helical" evidence="2">
    <location>
        <begin position="168"/>
        <end position="192"/>
    </location>
</feature>
<feature type="region of interest" description="Disordered" evidence="1">
    <location>
        <begin position="373"/>
        <end position="394"/>
    </location>
</feature>